<dbReference type="AlphaFoldDB" id="X0XWW5"/>
<protein>
    <submittedName>
        <fullName evidence="1">Uncharacterized protein</fullName>
    </submittedName>
</protein>
<name>X0XWW5_9ZZZZ</name>
<comment type="caution">
    <text evidence="1">The sequence shown here is derived from an EMBL/GenBank/DDBJ whole genome shotgun (WGS) entry which is preliminary data.</text>
</comment>
<reference evidence="1" key="1">
    <citation type="journal article" date="2014" name="Front. Microbiol.">
        <title>High frequency of phylogenetically diverse reductive dehalogenase-homologous genes in deep subseafloor sedimentary metagenomes.</title>
        <authorList>
            <person name="Kawai M."/>
            <person name="Futagami T."/>
            <person name="Toyoda A."/>
            <person name="Takaki Y."/>
            <person name="Nishi S."/>
            <person name="Hori S."/>
            <person name="Arai W."/>
            <person name="Tsubouchi T."/>
            <person name="Morono Y."/>
            <person name="Uchiyama I."/>
            <person name="Ito T."/>
            <person name="Fujiyama A."/>
            <person name="Inagaki F."/>
            <person name="Takami H."/>
        </authorList>
    </citation>
    <scope>NUCLEOTIDE SEQUENCE</scope>
    <source>
        <strain evidence="1">Expedition CK06-06</strain>
    </source>
</reference>
<feature type="non-terminal residue" evidence="1">
    <location>
        <position position="1"/>
    </location>
</feature>
<proteinExistence type="predicted"/>
<accession>X0XWW5</accession>
<organism evidence="1">
    <name type="scientific">marine sediment metagenome</name>
    <dbReference type="NCBI Taxonomy" id="412755"/>
    <lineage>
        <taxon>unclassified sequences</taxon>
        <taxon>metagenomes</taxon>
        <taxon>ecological metagenomes</taxon>
    </lineage>
</organism>
<gene>
    <name evidence="1" type="ORF">S01H1_80459</name>
</gene>
<evidence type="ECO:0000313" key="1">
    <source>
        <dbReference type="EMBL" id="GAG47855.1"/>
    </source>
</evidence>
<dbReference type="EMBL" id="BARS01054335">
    <property type="protein sequence ID" value="GAG47855.1"/>
    <property type="molecule type" value="Genomic_DNA"/>
</dbReference>
<sequence>HINDVLAKEFSEEASENDQVEFVSVNITADAIEITISVPLR</sequence>